<dbReference type="PANTHER" id="PTHR35580">
    <property type="entry name" value="CELL SURFACE GLYCOPROTEIN (S-LAYER PROTEIN)-LIKE PROTEIN"/>
    <property type="match status" value="1"/>
</dbReference>
<name>A0A0K1PMC1_9BACT</name>
<organism evidence="1 2">
    <name type="scientific">Labilithrix luteola</name>
    <dbReference type="NCBI Taxonomy" id="1391654"/>
    <lineage>
        <taxon>Bacteria</taxon>
        <taxon>Pseudomonadati</taxon>
        <taxon>Myxococcota</taxon>
        <taxon>Polyangia</taxon>
        <taxon>Polyangiales</taxon>
        <taxon>Labilitrichaceae</taxon>
        <taxon>Labilithrix</taxon>
    </lineage>
</organism>
<gene>
    <name evidence="1" type="ORF">AKJ09_01215</name>
</gene>
<protein>
    <submittedName>
        <fullName evidence="1">Cell surface protein</fullName>
    </submittedName>
</protein>
<dbReference type="EMBL" id="CP012333">
    <property type="protein sequence ID" value="AKU94551.1"/>
    <property type="molecule type" value="Genomic_DNA"/>
</dbReference>
<reference evidence="1 2" key="1">
    <citation type="submission" date="2015-08" db="EMBL/GenBank/DDBJ databases">
        <authorList>
            <person name="Babu N.S."/>
            <person name="Beckwith C.J."/>
            <person name="Beseler K.G."/>
            <person name="Brison A."/>
            <person name="Carone J.V."/>
            <person name="Caskin T.P."/>
            <person name="Diamond M."/>
            <person name="Durham M.E."/>
            <person name="Foxe J.M."/>
            <person name="Go M."/>
            <person name="Henderson B.A."/>
            <person name="Jones I.B."/>
            <person name="McGettigan J.A."/>
            <person name="Micheletti S.J."/>
            <person name="Nasrallah M.E."/>
            <person name="Ortiz D."/>
            <person name="Piller C.R."/>
            <person name="Privatt S.R."/>
            <person name="Schneider S.L."/>
            <person name="Sharp S."/>
            <person name="Smith T.C."/>
            <person name="Stanton J.D."/>
            <person name="Ullery H.E."/>
            <person name="Wilson R.J."/>
            <person name="Serrano M.G."/>
            <person name="Buck G."/>
            <person name="Lee V."/>
            <person name="Wang Y."/>
            <person name="Carvalho R."/>
            <person name="Voegtly L."/>
            <person name="Shi R."/>
            <person name="Duckworth R."/>
            <person name="Johnson A."/>
            <person name="Loviza R."/>
            <person name="Walstead R."/>
            <person name="Shah Z."/>
            <person name="Kiflezghi M."/>
            <person name="Wade K."/>
            <person name="Ball S.L."/>
            <person name="Bradley K.W."/>
            <person name="Asai D.J."/>
            <person name="Bowman C.A."/>
            <person name="Russell D.A."/>
            <person name="Pope W.H."/>
            <person name="Jacobs-Sera D."/>
            <person name="Hendrix R.W."/>
            <person name="Hatfull G.F."/>
        </authorList>
    </citation>
    <scope>NUCLEOTIDE SEQUENCE [LARGE SCALE GENOMIC DNA]</scope>
    <source>
        <strain evidence="1 2">DSM 27648</strain>
    </source>
</reference>
<evidence type="ECO:0000313" key="2">
    <source>
        <dbReference type="Proteomes" id="UP000064967"/>
    </source>
</evidence>
<proteinExistence type="predicted"/>
<dbReference type="InterPro" id="IPR052918">
    <property type="entry name" value="Motility_Chemotaxis_Reg"/>
</dbReference>
<dbReference type="KEGG" id="llu:AKJ09_01215"/>
<dbReference type="AlphaFoldDB" id="A0A0K1PMC1"/>
<dbReference type="Proteomes" id="UP000064967">
    <property type="component" value="Chromosome"/>
</dbReference>
<dbReference type="PANTHER" id="PTHR35580:SF1">
    <property type="entry name" value="PHYTASE-LIKE DOMAIN-CONTAINING PROTEIN"/>
    <property type="match status" value="1"/>
</dbReference>
<evidence type="ECO:0000313" key="1">
    <source>
        <dbReference type="EMBL" id="AKU94551.1"/>
    </source>
</evidence>
<sequence>MDAAVPRGKTLWARTWPNSGLVDVAVDRAGNTFVAGVQGEAVAIDSLLLAKGGYVICFGPDGSLRWAKQIPGSNLVNLKVATDPSGAFIYISALAAGPPAAFRLDGAMAAAGRIFVMKVEAATGTGVWANSIALEEEMDETLVDRIATNGREVVVAGRFAAKSLATTSGGVGLTSSPERGFDGFLVGFTAENGLGKWASRVGGSGDSTAPSVLSDRLSDVQVAADGEHFLVAGGMAGDPVTATTGGAALSRIGTNSNAFVGSFVAVDGTVEWSRLYGGTGKAVGISAASSSVSDLVYFGGWISGQVDLGTDVAAGNDQGYVLAMDTSHRSTRWSKLLDGVGAVCSVRTDDAGDLMAYGSISKQGFSLEGIAVEGEAAGTTSGAFVAKWSSSGELLWLKGYGSGDAHIVPLAMVVTPSGGVRMVGLTDHTFIMSPDEQPALQTTNQSAFVIALAP</sequence>
<keyword evidence="2" id="KW-1185">Reference proteome</keyword>
<accession>A0A0K1PMC1</accession>